<feature type="transmembrane region" description="Helical" evidence="11">
    <location>
        <begin position="248"/>
        <end position="269"/>
    </location>
</feature>
<proteinExistence type="predicted"/>
<name>A0ABX5XU40_9BACT</name>
<evidence type="ECO:0000256" key="4">
    <source>
        <dbReference type="ARBA" id="ARBA00022692"/>
    </source>
</evidence>
<dbReference type="InterPro" id="IPR006153">
    <property type="entry name" value="Cation/H_exchanger_TM"/>
</dbReference>
<evidence type="ECO:0000256" key="7">
    <source>
        <dbReference type="ARBA" id="ARBA00023065"/>
    </source>
</evidence>
<keyword evidence="6" id="KW-0915">Sodium</keyword>
<evidence type="ECO:0000256" key="2">
    <source>
        <dbReference type="ARBA" id="ARBA00022448"/>
    </source>
</evidence>
<evidence type="ECO:0000256" key="1">
    <source>
        <dbReference type="ARBA" id="ARBA00004141"/>
    </source>
</evidence>
<feature type="transmembrane region" description="Helical" evidence="11">
    <location>
        <begin position="353"/>
        <end position="381"/>
    </location>
</feature>
<feature type="transmembrane region" description="Helical" evidence="11">
    <location>
        <begin position="105"/>
        <end position="127"/>
    </location>
</feature>
<evidence type="ECO:0000259" key="12">
    <source>
        <dbReference type="Pfam" id="PF00999"/>
    </source>
</evidence>
<dbReference type="PANTHER" id="PTHR43562:SF3">
    <property type="entry name" value="SODIUM ION_PROTON EXCHANGER (EUROFUNG)"/>
    <property type="match status" value="1"/>
</dbReference>
<accession>A0ABX5XU40</accession>
<comment type="subcellular location">
    <subcellularLocation>
        <location evidence="1">Membrane</location>
        <topology evidence="1">Multi-pass membrane protein</topology>
    </subcellularLocation>
</comment>
<reference evidence="13 14" key="1">
    <citation type="submission" date="2019-02" db="EMBL/GenBank/DDBJ databases">
        <title>Deep-cultivation of Planctomycetes and their phenomic and genomic characterization uncovers novel biology.</title>
        <authorList>
            <person name="Wiegand S."/>
            <person name="Jogler M."/>
            <person name="Boedeker C."/>
            <person name="Pinto D."/>
            <person name="Vollmers J."/>
            <person name="Rivas-Marin E."/>
            <person name="Kohn T."/>
            <person name="Peeters S.H."/>
            <person name="Heuer A."/>
            <person name="Rast P."/>
            <person name="Oberbeckmann S."/>
            <person name="Bunk B."/>
            <person name="Jeske O."/>
            <person name="Meyerdierks A."/>
            <person name="Storesund J.E."/>
            <person name="Kallscheuer N."/>
            <person name="Luecker S."/>
            <person name="Lage O.M."/>
            <person name="Pohl T."/>
            <person name="Merkel B.J."/>
            <person name="Hornburger P."/>
            <person name="Mueller R.-W."/>
            <person name="Bruemmer F."/>
            <person name="Labrenz M."/>
            <person name="Spormann A.M."/>
            <person name="Op den Camp H."/>
            <person name="Overmann J."/>
            <person name="Amann R."/>
            <person name="Jetten M.S.M."/>
            <person name="Mascher T."/>
            <person name="Medema M.H."/>
            <person name="Devos D.P."/>
            <person name="Kaster A.-K."/>
            <person name="Ovreas L."/>
            <person name="Rohde M."/>
            <person name="Galperin M.Y."/>
            <person name="Jogler C."/>
        </authorList>
    </citation>
    <scope>NUCLEOTIDE SEQUENCE [LARGE SCALE GENOMIC DNA]</scope>
    <source>
        <strain evidence="13 14">TBK1r</strain>
    </source>
</reference>
<gene>
    <name evidence="13" type="primary">nhaS3</name>
    <name evidence="13" type="ORF">TBK1r_42950</name>
</gene>
<dbReference type="RefSeq" id="WP_145214782.1">
    <property type="nucleotide sequence ID" value="NZ_CP036432.1"/>
</dbReference>
<organism evidence="13 14">
    <name type="scientific">Stieleria magnilauensis</name>
    <dbReference type="NCBI Taxonomy" id="2527963"/>
    <lineage>
        <taxon>Bacteria</taxon>
        <taxon>Pseudomonadati</taxon>
        <taxon>Planctomycetota</taxon>
        <taxon>Planctomycetia</taxon>
        <taxon>Pirellulales</taxon>
        <taxon>Pirellulaceae</taxon>
        <taxon>Stieleria</taxon>
    </lineage>
</organism>
<feature type="transmembrane region" description="Helical" evidence="11">
    <location>
        <begin position="75"/>
        <end position="93"/>
    </location>
</feature>
<dbReference type="Gene3D" id="1.20.1530.20">
    <property type="match status" value="1"/>
</dbReference>
<evidence type="ECO:0000256" key="10">
    <source>
        <dbReference type="SAM" id="MobiDB-lite"/>
    </source>
</evidence>
<feature type="transmembrane region" description="Helical" evidence="11">
    <location>
        <begin position="214"/>
        <end position="236"/>
    </location>
</feature>
<evidence type="ECO:0000256" key="8">
    <source>
        <dbReference type="ARBA" id="ARBA00023136"/>
    </source>
</evidence>
<feature type="transmembrane region" description="Helical" evidence="11">
    <location>
        <begin position="180"/>
        <end position="202"/>
    </location>
</feature>
<keyword evidence="7" id="KW-0406">Ion transport</keyword>
<dbReference type="InterPro" id="IPR038770">
    <property type="entry name" value="Na+/solute_symporter_sf"/>
</dbReference>
<dbReference type="Proteomes" id="UP000318081">
    <property type="component" value="Chromosome"/>
</dbReference>
<sequence length="531" mass="56647">MIGAAYRNPLPMVFMILSLMLAGMMSDLVCDAAPMRSVKATEFPPAEQNSNRNVDAKDSIDAHSPEDHQLSFSPILLELGIIIVLAASGRWVAERVGQSSVLGELLIGTLLGNIGVWLGIPFFTLVMNLGDIIPLFSEVWLSGESVPLAAEQIFGADAVNQHGRTARLITIVTGEEGPRYIAMGFAIWLFSELGVILLLFMVGLESQVDDMLAVGWRALLVAVVGVTIPFVLGYFASRWLLPESPVVAHLFLAATLCATSVGITARVLQDFKKTQTREAKIILGAAVIDDILGLILMTVVVGVASTGEVDVLKISKIGLLSTLFLVAIILCGGKFVGWMIPVFTTFGGRHLKLLFPLALAFLLAWVAGIIGLAPIVGAFAAGLILREDHFKFDSQHSMEGLIAPLEKIFAPIFFVLMGMQVDLRSFTDINTLWLALGLSVVAIVGKLACGIVSGRGADRWTIGLGMIPRGEVGLIFASIGRGFGVLSGSLFSAVVAMVIVTTLMTPVLLKKSLARIGDDTMPDLPELGRGA</sequence>
<dbReference type="EMBL" id="CP036432">
    <property type="protein sequence ID" value="QDV85316.1"/>
    <property type="molecule type" value="Genomic_DNA"/>
</dbReference>
<feature type="transmembrane region" description="Helical" evidence="11">
    <location>
        <begin position="431"/>
        <end position="453"/>
    </location>
</feature>
<keyword evidence="9" id="KW-0739">Sodium transport</keyword>
<keyword evidence="5 11" id="KW-1133">Transmembrane helix</keyword>
<feature type="region of interest" description="Disordered" evidence="10">
    <location>
        <begin position="41"/>
        <end position="60"/>
    </location>
</feature>
<feature type="domain" description="Cation/H+ exchanger transmembrane" evidence="12">
    <location>
        <begin position="185"/>
        <end position="509"/>
    </location>
</feature>
<evidence type="ECO:0000256" key="11">
    <source>
        <dbReference type="SAM" id="Phobius"/>
    </source>
</evidence>
<feature type="transmembrane region" description="Helical" evidence="11">
    <location>
        <begin position="401"/>
        <end position="419"/>
    </location>
</feature>
<dbReference type="PANTHER" id="PTHR43562">
    <property type="entry name" value="NAPA-TYPE SODIUM/HYDROGEN ANTIPORTER"/>
    <property type="match status" value="1"/>
</dbReference>
<evidence type="ECO:0000256" key="9">
    <source>
        <dbReference type="ARBA" id="ARBA00023201"/>
    </source>
</evidence>
<keyword evidence="3" id="KW-0050">Antiport</keyword>
<evidence type="ECO:0000256" key="6">
    <source>
        <dbReference type="ARBA" id="ARBA00023053"/>
    </source>
</evidence>
<feature type="transmembrane region" description="Helical" evidence="11">
    <location>
        <begin position="281"/>
        <end position="305"/>
    </location>
</feature>
<keyword evidence="4 11" id="KW-0812">Transmembrane</keyword>
<keyword evidence="2" id="KW-0813">Transport</keyword>
<keyword evidence="8 11" id="KW-0472">Membrane</keyword>
<keyword evidence="14" id="KW-1185">Reference proteome</keyword>
<evidence type="ECO:0000256" key="5">
    <source>
        <dbReference type="ARBA" id="ARBA00022989"/>
    </source>
</evidence>
<evidence type="ECO:0000256" key="3">
    <source>
        <dbReference type="ARBA" id="ARBA00022449"/>
    </source>
</evidence>
<evidence type="ECO:0000313" key="14">
    <source>
        <dbReference type="Proteomes" id="UP000318081"/>
    </source>
</evidence>
<evidence type="ECO:0000313" key="13">
    <source>
        <dbReference type="EMBL" id="QDV85316.1"/>
    </source>
</evidence>
<feature type="transmembrane region" description="Helical" evidence="11">
    <location>
        <begin position="317"/>
        <end position="341"/>
    </location>
</feature>
<dbReference type="Pfam" id="PF00999">
    <property type="entry name" value="Na_H_Exchanger"/>
    <property type="match status" value="1"/>
</dbReference>
<protein>
    <submittedName>
        <fullName evidence="13">High-affinity Na(+)/H(+) antiporter NhaS3</fullName>
    </submittedName>
</protein>
<feature type="transmembrane region" description="Helical" evidence="11">
    <location>
        <begin position="490"/>
        <end position="509"/>
    </location>
</feature>